<organism evidence="2 3">
    <name type="scientific">Teladorsagia circumcincta</name>
    <name type="common">Brown stomach worm</name>
    <name type="synonym">Ostertagia circumcincta</name>
    <dbReference type="NCBI Taxonomy" id="45464"/>
    <lineage>
        <taxon>Eukaryota</taxon>
        <taxon>Metazoa</taxon>
        <taxon>Ecdysozoa</taxon>
        <taxon>Nematoda</taxon>
        <taxon>Chromadorea</taxon>
        <taxon>Rhabditida</taxon>
        <taxon>Rhabditina</taxon>
        <taxon>Rhabditomorpha</taxon>
        <taxon>Strongyloidea</taxon>
        <taxon>Trichostrongylidae</taxon>
        <taxon>Teladorsagia</taxon>
    </lineage>
</organism>
<dbReference type="OrthoDB" id="5833140at2759"/>
<reference evidence="2 3" key="1">
    <citation type="submission" date="2015-09" db="EMBL/GenBank/DDBJ databases">
        <title>Draft genome of the parasitic nematode Teladorsagia circumcincta isolate WARC Sus (inbred).</title>
        <authorList>
            <person name="Mitreva M."/>
        </authorList>
    </citation>
    <scope>NUCLEOTIDE SEQUENCE [LARGE SCALE GENOMIC DNA]</scope>
    <source>
        <strain evidence="2 3">S</strain>
    </source>
</reference>
<evidence type="ECO:0000313" key="2">
    <source>
        <dbReference type="EMBL" id="PIO64408.1"/>
    </source>
</evidence>
<accession>A0A2G9U2N5</accession>
<dbReference type="AlphaFoldDB" id="A0A2G9U2N5"/>
<dbReference type="Proteomes" id="UP000230423">
    <property type="component" value="Unassembled WGS sequence"/>
</dbReference>
<feature type="region of interest" description="Disordered" evidence="1">
    <location>
        <begin position="82"/>
        <end position="130"/>
    </location>
</feature>
<sequence>MGADPIWSCQKRSVHTKTVKHLRKRLKEGDYSFFVSVYAKGDVDSLPVHSGGFNARKVDDLTANVQERKASYETSSAVLRSTENTAFSKDSNESKPTSGSAPKPIWLSSSYQPPRRPKFTSSVGRLFNQE</sequence>
<feature type="compositionally biased region" description="Polar residues" evidence="1">
    <location>
        <begin position="119"/>
        <end position="130"/>
    </location>
</feature>
<evidence type="ECO:0000313" key="3">
    <source>
        <dbReference type="Proteomes" id="UP000230423"/>
    </source>
</evidence>
<proteinExistence type="predicted"/>
<keyword evidence="3" id="KW-1185">Reference proteome</keyword>
<name>A0A2G9U2N5_TELCI</name>
<gene>
    <name evidence="2" type="ORF">TELCIR_13964</name>
</gene>
<evidence type="ECO:0000256" key="1">
    <source>
        <dbReference type="SAM" id="MobiDB-lite"/>
    </source>
</evidence>
<dbReference type="EMBL" id="KZ349932">
    <property type="protein sequence ID" value="PIO64408.1"/>
    <property type="molecule type" value="Genomic_DNA"/>
</dbReference>
<feature type="compositionally biased region" description="Polar residues" evidence="1">
    <location>
        <begin position="82"/>
        <end position="100"/>
    </location>
</feature>
<protein>
    <submittedName>
        <fullName evidence="2">Uncharacterized protein</fullName>
    </submittedName>
</protein>